<dbReference type="HOGENOM" id="CLU_3033379_0_0_1"/>
<protein>
    <submittedName>
        <fullName evidence="1">Uncharacterized protein</fullName>
    </submittedName>
</protein>
<evidence type="ECO:0000313" key="2">
    <source>
        <dbReference type="Proteomes" id="UP000054217"/>
    </source>
</evidence>
<accession>A0A0C3NMP3</accession>
<name>A0A0C3NMP3_PISTI</name>
<dbReference type="EMBL" id="KN831983">
    <property type="protein sequence ID" value="KIO02170.1"/>
    <property type="molecule type" value="Genomic_DNA"/>
</dbReference>
<reference evidence="2" key="2">
    <citation type="submission" date="2015-01" db="EMBL/GenBank/DDBJ databases">
        <title>Evolutionary Origins and Diversification of the Mycorrhizal Mutualists.</title>
        <authorList>
            <consortium name="DOE Joint Genome Institute"/>
            <consortium name="Mycorrhizal Genomics Consortium"/>
            <person name="Kohler A."/>
            <person name="Kuo A."/>
            <person name="Nagy L.G."/>
            <person name="Floudas D."/>
            <person name="Copeland A."/>
            <person name="Barry K.W."/>
            <person name="Cichocki N."/>
            <person name="Veneault-Fourrey C."/>
            <person name="LaButti K."/>
            <person name="Lindquist E.A."/>
            <person name="Lipzen A."/>
            <person name="Lundell T."/>
            <person name="Morin E."/>
            <person name="Murat C."/>
            <person name="Riley R."/>
            <person name="Ohm R."/>
            <person name="Sun H."/>
            <person name="Tunlid A."/>
            <person name="Henrissat B."/>
            <person name="Grigoriev I.V."/>
            <person name="Hibbett D.S."/>
            <person name="Martin F."/>
        </authorList>
    </citation>
    <scope>NUCLEOTIDE SEQUENCE [LARGE SCALE GENOMIC DNA]</scope>
    <source>
        <strain evidence="2">Marx 270</strain>
    </source>
</reference>
<dbReference type="AlphaFoldDB" id="A0A0C3NMP3"/>
<gene>
    <name evidence="1" type="ORF">M404DRAFT_1002589</name>
</gene>
<proteinExistence type="predicted"/>
<evidence type="ECO:0000313" key="1">
    <source>
        <dbReference type="EMBL" id="KIO02170.1"/>
    </source>
</evidence>
<keyword evidence="2" id="KW-1185">Reference proteome</keyword>
<reference evidence="1 2" key="1">
    <citation type="submission" date="2014-04" db="EMBL/GenBank/DDBJ databases">
        <authorList>
            <consortium name="DOE Joint Genome Institute"/>
            <person name="Kuo A."/>
            <person name="Kohler A."/>
            <person name="Costa M.D."/>
            <person name="Nagy L.G."/>
            <person name="Floudas D."/>
            <person name="Copeland A."/>
            <person name="Barry K.W."/>
            <person name="Cichocki N."/>
            <person name="Veneault-Fourrey C."/>
            <person name="LaButti K."/>
            <person name="Lindquist E.A."/>
            <person name="Lipzen A."/>
            <person name="Lundell T."/>
            <person name="Morin E."/>
            <person name="Murat C."/>
            <person name="Sun H."/>
            <person name="Tunlid A."/>
            <person name="Henrissat B."/>
            <person name="Grigoriev I.V."/>
            <person name="Hibbett D.S."/>
            <person name="Martin F."/>
            <person name="Nordberg H.P."/>
            <person name="Cantor M.N."/>
            <person name="Hua S.X."/>
        </authorList>
    </citation>
    <scope>NUCLEOTIDE SEQUENCE [LARGE SCALE GENOMIC DNA]</scope>
    <source>
        <strain evidence="1 2">Marx 270</strain>
    </source>
</reference>
<dbReference type="InParanoid" id="A0A0C3NMP3"/>
<sequence length="55" mass="6208">MEGPTNGCVLYIHLSAFGIECRPPSSRVVLEGGSYRRLVDSTHHNQQFEHALKLR</sequence>
<organism evidence="1 2">
    <name type="scientific">Pisolithus tinctorius Marx 270</name>
    <dbReference type="NCBI Taxonomy" id="870435"/>
    <lineage>
        <taxon>Eukaryota</taxon>
        <taxon>Fungi</taxon>
        <taxon>Dikarya</taxon>
        <taxon>Basidiomycota</taxon>
        <taxon>Agaricomycotina</taxon>
        <taxon>Agaricomycetes</taxon>
        <taxon>Agaricomycetidae</taxon>
        <taxon>Boletales</taxon>
        <taxon>Sclerodermatineae</taxon>
        <taxon>Pisolithaceae</taxon>
        <taxon>Pisolithus</taxon>
    </lineage>
</organism>
<dbReference type="Proteomes" id="UP000054217">
    <property type="component" value="Unassembled WGS sequence"/>
</dbReference>